<dbReference type="SUPFAM" id="SSF88946">
    <property type="entry name" value="Sigma2 domain of RNA polymerase sigma factors"/>
    <property type="match status" value="1"/>
</dbReference>
<dbReference type="InterPro" id="IPR039425">
    <property type="entry name" value="RNA_pol_sigma-70-like"/>
</dbReference>
<dbReference type="SUPFAM" id="SSF88659">
    <property type="entry name" value="Sigma3 and sigma4 domains of RNA polymerase sigma factors"/>
    <property type="match status" value="1"/>
</dbReference>
<evidence type="ECO:0000256" key="4">
    <source>
        <dbReference type="ARBA" id="ARBA00023125"/>
    </source>
</evidence>
<keyword evidence="2" id="KW-0805">Transcription regulation</keyword>
<evidence type="ECO:0000313" key="8">
    <source>
        <dbReference type="EMBL" id="QJW96249.1"/>
    </source>
</evidence>
<evidence type="ECO:0000259" key="7">
    <source>
        <dbReference type="Pfam" id="PF08281"/>
    </source>
</evidence>
<evidence type="ECO:0000256" key="5">
    <source>
        <dbReference type="ARBA" id="ARBA00023163"/>
    </source>
</evidence>
<dbReference type="InterPro" id="IPR013249">
    <property type="entry name" value="RNA_pol_sigma70_r4_t2"/>
</dbReference>
<evidence type="ECO:0000256" key="2">
    <source>
        <dbReference type="ARBA" id="ARBA00023015"/>
    </source>
</evidence>
<evidence type="ECO:0000313" key="9">
    <source>
        <dbReference type="Proteomes" id="UP000503447"/>
    </source>
</evidence>
<dbReference type="EMBL" id="CP053452">
    <property type="protein sequence ID" value="QJW96249.1"/>
    <property type="molecule type" value="Genomic_DNA"/>
</dbReference>
<dbReference type="InterPro" id="IPR013324">
    <property type="entry name" value="RNA_pol_sigma_r3/r4-like"/>
</dbReference>
<reference evidence="9" key="1">
    <citation type="submission" date="2020-05" db="EMBL/GenBank/DDBJ databases">
        <title>Frigoriglobus tundricola gen. nov., sp. nov., a psychrotolerant cellulolytic planctomycete of the family Gemmataceae with two divergent copies of 16S rRNA gene.</title>
        <authorList>
            <person name="Kulichevskaya I.S."/>
            <person name="Ivanova A.A."/>
            <person name="Naumoff D.G."/>
            <person name="Beletsky A.V."/>
            <person name="Rijpstra W.I.C."/>
            <person name="Sinninghe Damste J.S."/>
            <person name="Mardanov A.V."/>
            <person name="Ravin N.V."/>
            <person name="Dedysh S.N."/>
        </authorList>
    </citation>
    <scope>NUCLEOTIDE SEQUENCE [LARGE SCALE GENOMIC DNA]</scope>
    <source>
        <strain evidence="9">PL17</strain>
    </source>
</reference>
<dbReference type="RefSeq" id="WP_171471871.1">
    <property type="nucleotide sequence ID" value="NZ_CP053452.2"/>
</dbReference>
<dbReference type="PANTHER" id="PTHR43133:SF8">
    <property type="entry name" value="RNA POLYMERASE SIGMA FACTOR HI_1459-RELATED"/>
    <property type="match status" value="1"/>
</dbReference>
<dbReference type="Gene3D" id="1.10.1740.10">
    <property type="match status" value="1"/>
</dbReference>
<dbReference type="InterPro" id="IPR014284">
    <property type="entry name" value="RNA_pol_sigma-70_dom"/>
</dbReference>
<keyword evidence="4" id="KW-0238">DNA-binding</keyword>
<evidence type="ECO:0000256" key="1">
    <source>
        <dbReference type="ARBA" id="ARBA00010641"/>
    </source>
</evidence>
<keyword evidence="5" id="KW-0804">Transcription</keyword>
<dbReference type="Pfam" id="PF04542">
    <property type="entry name" value="Sigma70_r2"/>
    <property type="match status" value="1"/>
</dbReference>
<dbReference type="Pfam" id="PF08281">
    <property type="entry name" value="Sigma70_r4_2"/>
    <property type="match status" value="1"/>
</dbReference>
<dbReference type="InterPro" id="IPR036388">
    <property type="entry name" value="WH-like_DNA-bd_sf"/>
</dbReference>
<dbReference type="GO" id="GO:0006352">
    <property type="term" value="P:DNA-templated transcription initiation"/>
    <property type="evidence" value="ECO:0007669"/>
    <property type="project" value="InterPro"/>
</dbReference>
<protein>
    <submittedName>
        <fullName evidence="8">Uncharacterized protein</fullName>
    </submittedName>
</protein>
<organism evidence="8 9">
    <name type="scientific">Frigoriglobus tundricola</name>
    <dbReference type="NCBI Taxonomy" id="2774151"/>
    <lineage>
        <taxon>Bacteria</taxon>
        <taxon>Pseudomonadati</taxon>
        <taxon>Planctomycetota</taxon>
        <taxon>Planctomycetia</taxon>
        <taxon>Gemmatales</taxon>
        <taxon>Gemmataceae</taxon>
        <taxon>Frigoriglobus</taxon>
    </lineage>
</organism>
<dbReference type="KEGG" id="ftj:FTUN_3806"/>
<proteinExistence type="inferred from homology"/>
<keyword evidence="3" id="KW-0731">Sigma factor</keyword>
<evidence type="ECO:0000259" key="6">
    <source>
        <dbReference type="Pfam" id="PF04542"/>
    </source>
</evidence>
<dbReference type="Gene3D" id="1.10.10.10">
    <property type="entry name" value="Winged helix-like DNA-binding domain superfamily/Winged helix DNA-binding domain"/>
    <property type="match status" value="1"/>
</dbReference>
<name>A0A6M5YQE2_9BACT</name>
<sequence>MGPEQLADLVDRYAAALVLYARQWCACPEDVVQTAFLKLVSVRTPPDNLLPWLYRVVRNGAIDASRAARRRHRYEAAAADNAPKWFAPSYDPTGLDGQAAAAALAALPAETREIMVAHLWGGLTFEQIAEAVGSSAATCYRRYAAGLDTLRQKLGAERPAQTK</sequence>
<keyword evidence="9" id="KW-1185">Reference proteome</keyword>
<dbReference type="InterPro" id="IPR007627">
    <property type="entry name" value="RNA_pol_sigma70_r2"/>
</dbReference>
<feature type="domain" description="RNA polymerase sigma factor 70 region 4 type 2" evidence="7">
    <location>
        <begin position="100"/>
        <end position="148"/>
    </location>
</feature>
<dbReference type="PANTHER" id="PTHR43133">
    <property type="entry name" value="RNA POLYMERASE ECF-TYPE SIGMA FACTO"/>
    <property type="match status" value="1"/>
</dbReference>
<evidence type="ECO:0000256" key="3">
    <source>
        <dbReference type="ARBA" id="ARBA00023082"/>
    </source>
</evidence>
<dbReference type="AlphaFoldDB" id="A0A6M5YQE2"/>
<dbReference type="InterPro" id="IPR013325">
    <property type="entry name" value="RNA_pol_sigma_r2"/>
</dbReference>
<dbReference type="GO" id="GO:0016987">
    <property type="term" value="F:sigma factor activity"/>
    <property type="evidence" value="ECO:0007669"/>
    <property type="project" value="UniProtKB-KW"/>
</dbReference>
<dbReference type="GO" id="GO:0003677">
    <property type="term" value="F:DNA binding"/>
    <property type="evidence" value="ECO:0007669"/>
    <property type="project" value="UniProtKB-KW"/>
</dbReference>
<dbReference type="Proteomes" id="UP000503447">
    <property type="component" value="Chromosome"/>
</dbReference>
<feature type="domain" description="RNA polymerase sigma-70 region 2" evidence="6">
    <location>
        <begin position="9"/>
        <end position="71"/>
    </location>
</feature>
<comment type="similarity">
    <text evidence="1">Belongs to the sigma-70 factor family. ECF subfamily.</text>
</comment>
<dbReference type="NCBIfam" id="TIGR02937">
    <property type="entry name" value="sigma70-ECF"/>
    <property type="match status" value="1"/>
</dbReference>
<accession>A0A6M5YQE2</accession>
<gene>
    <name evidence="8" type="ORF">FTUN_3806</name>
</gene>